<gene>
    <name evidence="1" type="ORF">F9K24_07775</name>
</gene>
<evidence type="ECO:0000313" key="1">
    <source>
        <dbReference type="EMBL" id="KAB2933237.1"/>
    </source>
</evidence>
<accession>A0A833LYV9</accession>
<dbReference type="EMBL" id="WBUI01000006">
    <property type="protein sequence ID" value="KAB2933237.1"/>
    <property type="molecule type" value="Genomic_DNA"/>
</dbReference>
<proteinExistence type="predicted"/>
<name>A0A833LYV9_9LEPT</name>
<dbReference type="AlphaFoldDB" id="A0A833LYV9"/>
<reference evidence="1 2" key="1">
    <citation type="submission" date="2019-10" db="EMBL/GenBank/DDBJ databases">
        <title>Extracellular Electron Transfer in a Candidatus Methanoperedens spp. Enrichment Culture.</title>
        <authorList>
            <person name="Berger S."/>
            <person name="Rangel Shaw D."/>
            <person name="Berben T."/>
            <person name="In 'T Zandt M."/>
            <person name="Frank J."/>
            <person name="Reimann J."/>
            <person name="Jetten M.S.M."/>
            <person name="Welte C.U."/>
        </authorList>
    </citation>
    <scope>NUCLEOTIDE SEQUENCE [LARGE SCALE GENOMIC DNA]</scope>
    <source>
        <strain evidence="1">SB12</strain>
    </source>
</reference>
<evidence type="ECO:0000313" key="2">
    <source>
        <dbReference type="Proteomes" id="UP000460298"/>
    </source>
</evidence>
<dbReference type="Proteomes" id="UP000460298">
    <property type="component" value="Unassembled WGS sequence"/>
</dbReference>
<sequence length="71" mass="8373">MKLTDREFLKQLNRYIQFRGIDIVLHMRDGSVVELDKNRRMDGRMIICHNRTGGQEFIAIDDIRSAEFFAA</sequence>
<protein>
    <submittedName>
        <fullName evidence="1">Uncharacterized protein</fullName>
    </submittedName>
</protein>
<organism evidence="1 2">
    <name type="scientific">Leptonema illini</name>
    <dbReference type="NCBI Taxonomy" id="183"/>
    <lineage>
        <taxon>Bacteria</taxon>
        <taxon>Pseudomonadati</taxon>
        <taxon>Spirochaetota</taxon>
        <taxon>Spirochaetia</taxon>
        <taxon>Leptospirales</taxon>
        <taxon>Leptospiraceae</taxon>
        <taxon>Leptonema</taxon>
    </lineage>
</organism>
<dbReference type="OrthoDB" id="336232at2"/>
<dbReference type="RefSeq" id="WP_002772351.1">
    <property type="nucleotide sequence ID" value="NZ_JQDG01000064.1"/>
</dbReference>
<comment type="caution">
    <text evidence="1">The sequence shown here is derived from an EMBL/GenBank/DDBJ whole genome shotgun (WGS) entry which is preliminary data.</text>
</comment>